<sequence>MFDVMLEGRVEARDLDLPNKHLDGVAVCNDFGCGDLAAVTVYHVLYRVGEWDSVSVHCIVGCANEVEDSTEGRKIVNNALFSPDIQIPAKKRGCEDPAGNRRFSIHHASAQARLFANSEGDANTQAGETATQKDAAEKRKSGPSPSTAVPKDSNKGSSTKAAKKKASKKKSKRVSRARSWLQSRNFTREILFLQEMKIGGVDLIENIQKVVPDAIAVIDYIPSGKGGAAVVVPPRYKITEQGVSGLGNAAWVKIDTVVGRIGLISIHAPNKRHLRKRTWLWLRELVKEGQWVVGGDFNMVEFDEDTTGESNKLEGGKFNRWHNMAREADLVDARICAIKTDGPLYTRPKKLR</sequence>
<dbReference type="Gene3D" id="3.60.10.10">
    <property type="entry name" value="Endonuclease/exonuclease/phosphatase"/>
    <property type="match status" value="1"/>
</dbReference>
<name>A0ABD3H7V1_9MARC</name>
<organism evidence="2 3">
    <name type="scientific">Riccia sorocarpa</name>
    <dbReference type="NCBI Taxonomy" id="122646"/>
    <lineage>
        <taxon>Eukaryota</taxon>
        <taxon>Viridiplantae</taxon>
        <taxon>Streptophyta</taxon>
        <taxon>Embryophyta</taxon>
        <taxon>Marchantiophyta</taxon>
        <taxon>Marchantiopsida</taxon>
        <taxon>Marchantiidae</taxon>
        <taxon>Marchantiales</taxon>
        <taxon>Ricciaceae</taxon>
        <taxon>Riccia</taxon>
    </lineage>
</organism>
<keyword evidence="3" id="KW-1185">Reference proteome</keyword>
<protein>
    <recommendedName>
        <fullName evidence="4">Endonuclease/exonuclease/phosphatase domain-containing protein</fullName>
    </recommendedName>
</protein>
<dbReference type="Proteomes" id="UP001633002">
    <property type="component" value="Unassembled WGS sequence"/>
</dbReference>
<dbReference type="SUPFAM" id="SSF56219">
    <property type="entry name" value="DNase I-like"/>
    <property type="match status" value="1"/>
</dbReference>
<comment type="caution">
    <text evidence="2">The sequence shown here is derived from an EMBL/GenBank/DDBJ whole genome shotgun (WGS) entry which is preliminary data.</text>
</comment>
<dbReference type="InterPro" id="IPR036691">
    <property type="entry name" value="Endo/exonu/phosph_ase_sf"/>
</dbReference>
<gene>
    <name evidence="2" type="ORF">R1sor_008934</name>
</gene>
<feature type="compositionally biased region" description="Basic residues" evidence="1">
    <location>
        <begin position="161"/>
        <end position="176"/>
    </location>
</feature>
<dbReference type="EMBL" id="JBJQOH010000005">
    <property type="protein sequence ID" value="KAL3686360.1"/>
    <property type="molecule type" value="Genomic_DNA"/>
</dbReference>
<proteinExistence type="predicted"/>
<accession>A0ABD3H7V1</accession>
<evidence type="ECO:0008006" key="4">
    <source>
        <dbReference type="Google" id="ProtNLM"/>
    </source>
</evidence>
<evidence type="ECO:0000313" key="3">
    <source>
        <dbReference type="Proteomes" id="UP001633002"/>
    </source>
</evidence>
<evidence type="ECO:0000256" key="1">
    <source>
        <dbReference type="SAM" id="MobiDB-lite"/>
    </source>
</evidence>
<feature type="region of interest" description="Disordered" evidence="1">
    <location>
        <begin position="119"/>
        <end position="178"/>
    </location>
</feature>
<evidence type="ECO:0000313" key="2">
    <source>
        <dbReference type="EMBL" id="KAL3686360.1"/>
    </source>
</evidence>
<feature type="compositionally biased region" description="Polar residues" evidence="1">
    <location>
        <begin position="120"/>
        <end position="132"/>
    </location>
</feature>
<reference evidence="2 3" key="1">
    <citation type="submission" date="2024-09" db="EMBL/GenBank/DDBJ databases">
        <title>Chromosome-scale assembly of Riccia sorocarpa.</title>
        <authorList>
            <person name="Paukszto L."/>
        </authorList>
    </citation>
    <scope>NUCLEOTIDE SEQUENCE [LARGE SCALE GENOMIC DNA]</scope>
    <source>
        <strain evidence="2">LP-2024</strain>
        <tissue evidence="2">Aerial parts of the thallus</tissue>
    </source>
</reference>
<dbReference type="AlphaFoldDB" id="A0ABD3H7V1"/>